<organism evidence="10 11">
    <name type="scientific">Pycnococcus provasolii</name>
    <dbReference type="NCBI Taxonomy" id="41880"/>
    <lineage>
        <taxon>Eukaryota</taxon>
        <taxon>Viridiplantae</taxon>
        <taxon>Chlorophyta</taxon>
        <taxon>Pseudoscourfieldiophyceae</taxon>
        <taxon>Pseudoscourfieldiales</taxon>
        <taxon>Pycnococcaceae</taxon>
        <taxon>Pycnococcus</taxon>
    </lineage>
</organism>
<evidence type="ECO:0000256" key="4">
    <source>
        <dbReference type="ARBA" id="ARBA00012568"/>
    </source>
</evidence>
<dbReference type="PRINTS" id="PR00111">
    <property type="entry name" value="ABHYDROLASE"/>
</dbReference>
<keyword evidence="7" id="KW-0378">Hydrolase</keyword>
<dbReference type="Gene3D" id="3.40.50.1820">
    <property type="entry name" value="alpha/beta hydrolase"/>
    <property type="match status" value="1"/>
</dbReference>
<evidence type="ECO:0000256" key="6">
    <source>
        <dbReference type="ARBA" id="ARBA00022670"/>
    </source>
</evidence>
<proteinExistence type="inferred from homology"/>
<evidence type="ECO:0000313" key="10">
    <source>
        <dbReference type="EMBL" id="GHP08958.1"/>
    </source>
</evidence>
<evidence type="ECO:0000256" key="3">
    <source>
        <dbReference type="ARBA" id="ARBA00010088"/>
    </source>
</evidence>
<reference evidence="10" key="1">
    <citation type="submission" date="2020-10" db="EMBL/GenBank/DDBJ databases">
        <title>Unveiling of a novel bifunctional photoreceptor, Dualchrome1, isolated from a cosmopolitan green alga.</title>
        <authorList>
            <person name="Suzuki S."/>
            <person name="Kawachi M."/>
        </authorList>
    </citation>
    <scope>NUCLEOTIDE SEQUENCE</scope>
    <source>
        <strain evidence="10">NIES 2893</strain>
    </source>
</reference>
<dbReference type="InterPro" id="IPR029058">
    <property type="entry name" value="AB_hydrolase_fold"/>
</dbReference>
<dbReference type="PRINTS" id="PR00793">
    <property type="entry name" value="PROAMNOPTASE"/>
</dbReference>
<evidence type="ECO:0000256" key="5">
    <source>
        <dbReference type="ARBA" id="ARBA00022438"/>
    </source>
</evidence>
<dbReference type="EMBL" id="BNJQ01000023">
    <property type="protein sequence ID" value="GHP08958.1"/>
    <property type="molecule type" value="Genomic_DNA"/>
</dbReference>
<dbReference type="AlphaFoldDB" id="A0A830HPW9"/>
<evidence type="ECO:0000259" key="9">
    <source>
        <dbReference type="Pfam" id="PF00561"/>
    </source>
</evidence>
<keyword evidence="6" id="KW-0645">Protease</keyword>
<evidence type="ECO:0000256" key="1">
    <source>
        <dbReference type="ARBA" id="ARBA00001585"/>
    </source>
</evidence>
<evidence type="ECO:0000313" key="11">
    <source>
        <dbReference type="Proteomes" id="UP000660262"/>
    </source>
</evidence>
<dbReference type="InterPro" id="IPR002410">
    <property type="entry name" value="Peptidase_S33"/>
</dbReference>
<accession>A0A830HPW9</accession>
<sequence>MFHETTARTRAPMNDVKTATLRARAMRSARRAAGTPTRPCLARRVAAAAASSAAAAAAQQAPGKLRELRPAIKHKREGRVQTENGAVTYYREYGNPSGAPVLVVHGGPGAGCFPNHARFFDPEFYRIVLADQRGCGLSRPRAQEGNLRHNNLDALVDDFETLRKHLDIDRWMLFGGSFGTTLSLAYASSHPSRVWAMVLRGVCLLRKEELDWLYRDGTHGGGAGALFPQNWLKFVSQLPPDMRDDPVAGYRNMLSGAYGQAARDAAAGAWLAWGMAVGGGLPGVDSGVLRFDKKQMQDAARDARVVPARSASAASTAVSGEVPSYVAQATLENWYVACDGFVRDHPLLDRITDQMREEIPVIAIHGRNDFVCPVRNAYSLAEAWPESDVRVIAGAAHSMYDPAIRNELLEATDEMTKYFK</sequence>
<comment type="catalytic activity">
    <reaction evidence="1">
        <text>Release of N-terminal proline from a peptide.</text>
        <dbReference type="EC" id="3.4.11.5"/>
    </reaction>
</comment>
<feature type="domain" description="AB hydrolase-1" evidence="9">
    <location>
        <begin position="100"/>
        <end position="202"/>
    </location>
</feature>
<dbReference type="GO" id="GO:0004177">
    <property type="term" value="F:aminopeptidase activity"/>
    <property type="evidence" value="ECO:0007669"/>
    <property type="project" value="UniProtKB-KW"/>
</dbReference>
<dbReference type="InterPro" id="IPR000073">
    <property type="entry name" value="AB_hydrolase_1"/>
</dbReference>
<comment type="similarity">
    <text evidence="3">Belongs to the peptidase S33 family.</text>
</comment>
<dbReference type="PANTHER" id="PTHR43722">
    <property type="entry name" value="PROLINE IMINOPEPTIDASE"/>
    <property type="match status" value="1"/>
</dbReference>
<name>A0A830HPW9_9CHLO</name>
<gene>
    <name evidence="10" type="ORF">PPROV_000769500</name>
</gene>
<dbReference type="GO" id="GO:0005737">
    <property type="term" value="C:cytoplasm"/>
    <property type="evidence" value="ECO:0007669"/>
    <property type="project" value="UniProtKB-SubCell"/>
</dbReference>
<dbReference type="GO" id="GO:0006508">
    <property type="term" value="P:proteolysis"/>
    <property type="evidence" value="ECO:0007669"/>
    <property type="project" value="UniProtKB-KW"/>
</dbReference>
<dbReference type="PANTHER" id="PTHR43722:SF2">
    <property type="entry name" value="PROLINE IMINOPEPTIDASE"/>
    <property type="match status" value="1"/>
</dbReference>
<keyword evidence="11" id="KW-1185">Reference proteome</keyword>
<evidence type="ECO:0000256" key="8">
    <source>
        <dbReference type="ARBA" id="ARBA00029605"/>
    </source>
</evidence>
<protein>
    <recommendedName>
        <fullName evidence="4">prolyl aminopeptidase</fullName>
        <ecNumber evidence="4">3.4.11.5</ecNumber>
    </recommendedName>
    <alternativeName>
        <fullName evidence="8">Prolyl aminopeptidase</fullName>
    </alternativeName>
</protein>
<dbReference type="OrthoDB" id="10249433at2759"/>
<comment type="subcellular location">
    <subcellularLocation>
        <location evidence="2">Cytoplasm</location>
    </subcellularLocation>
</comment>
<dbReference type="EC" id="3.4.11.5" evidence="4"/>
<evidence type="ECO:0000256" key="2">
    <source>
        <dbReference type="ARBA" id="ARBA00004496"/>
    </source>
</evidence>
<keyword evidence="5" id="KW-0031">Aminopeptidase</keyword>
<dbReference type="Pfam" id="PF00561">
    <property type="entry name" value="Abhydrolase_1"/>
    <property type="match status" value="1"/>
</dbReference>
<dbReference type="SUPFAM" id="SSF53474">
    <property type="entry name" value="alpha/beta-Hydrolases"/>
    <property type="match status" value="1"/>
</dbReference>
<dbReference type="InterPro" id="IPR005944">
    <property type="entry name" value="Pro_iminopeptidase"/>
</dbReference>
<dbReference type="Proteomes" id="UP000660262">
    <property type="component" value="Unassembled WGS sequence"/>
</dbReference>
<evidence type="ECO:0000256" key="7">
    <source>
        <dbReference type="ARBA" id="ARBA00022801"/>
    </source>
</evidence>
<comment type="caution">
    <text evidence="10">The sequence shown here is derived from an EMBL/GenBank/DDBJ whole genome shotgun (WGS) entry which is preliminary data.</text>
</comment>